<evidence type="ECO:0000313" key="7">
    <source>
        <dbReference type="Proteomes" id="UP000655225"/>
    </source>
</evidence>
<keyword evidence="7" id="KW-1185">Reference proteome</keyword>
<keyword evidence="3" id="KW-0560">Oxidoreductase</keyword>
<dbReference type="InterPro" id="IPR004294">
    <property type="entry name" value="Carotenoid_Oase"/>
</dbReference>
<evidence type="ECO:0000256" key="4">
    <source>
        <dbReference type="ARBA" id="ARBA00023004"/>
    </source>
</evidence>
<dbReference type="GO" id="GO:0016121">
    <property type="term" value="P:carotene catabolic process"/>
    <property type="evidence" value="ECO:0007669"/>
    <property type="project" value="TreeGrafter"/>
</dbReference>
<feature type="binding site" evidence="5">
    <location>
        <position position="312"/>
    </location>
    <ligand>
        <name>Fe cation</name>
        <dbReference type="ChEBI" id="CHEBI:24875"/>
        <note>catalytic</note>
    </ligand>
</feature>
<comment type="caution">
    <text evidence="6">The sequence shown here is derived from an EMBL/GenBank/DDBJ whole genome shotgun (WGS) entry which is preliminary data.</text>
</comment>
<name>A0A834Z898_TETSI</name>
<dbReference type="Proteomes" id="UP000655225">
    <property type="component" value="Unassembled WGS sequence"/>
</dbReference>
<dbReference type="AlphaFoldDB" id="A0A834Z898"/>
<keyword evidence="3" id="KW-0223">Dioxygenase</keyword>
<evidence type="ECO:0000313" key="6">
    <source>
        <dbReference type="EMBL" id="KAF8400856.1"/>
    </source>
</evidence>
<evidence type="ECO:0000256" key="3">
    <source>
        <dbReference type="ARBA" id="ARBA00022964"/>
    </source>
</evidence>
<accession>A0A834Z898</accession>
<evidence type="ECO:0000256" key="2">
    <source>
        <dbReference type="ARBA" id="ARBA00022723"/>
    </source>
</evidence>
<dbReference type="PANTHER" id="PTHR10543:SF111">
    <property type="entry name" value="CAROTENOID 9,10(9',10')-CLEAVAGE DIOXYGENASE 1-LIKE"/>
    <property type="match status" value="1"/>
</dbReference>
<feature type="binding site" evidence="5">
    <location>
        <position position="376"/>
    </location>
    <ligand>
        <name>Fe cation</name>
        <dbReference type="ChEBI" id="CHEBI:24875"/>
        <note>catalytic</note>
    </ligand>
</feature>
<keyword evidence="4 5" id="KW-0408">Iron</keyword>
<feature type="binding site" evidence="5">
    <location>
        <position position="263"/>
    </location>
    <ligand>
        <name>Fe cation</name>
        <dbReference type="ChEBI" id="CHEBI:24875"/>
        <note>catalytic</note>
    </ligand>
</feature>
<dbReference type="PANTHER" id="PTHR10543">
    <property type="entry name" value="BETA-CAROTENE DIOXYGENASE"/>
    <property type="match status" value="1"/>
</dbReference>
<dbReference type="GO" id="GO:0009570">
    <property type="term" value="C:chloroplast stroma"/>
    <property type="evidence" value="ECO:0007669"/>
    <property type="project" value="TreeGrafter"/>
</dbReference>
<evidence type="ECO:0000256" key="1">
    <source>
        <dbReference type="ARBA" id="ARBA00006787"/>
    </source>
</evidence>
<protein>
    <submittedName>
        <fullName evidence="6">Uncharacterized protein</fullName>
    </submittedName>
</protein>
<dbReference type="Pfam" id="PF03055">
    <property type="entry name" value="RPE65"/>
    <property type="match status" value="2"/>
</dbReference>
<dbReference type="OMA" id="NVFEHAN"/>
<dbReference type="OrthoDB" id="1069523at2759"/>
<sequence length="482" mass="54427">MASSCFAFQVNGSVNRQSISQTFDHFKTSLSSSVKPFLKELQRNPMRIDVSKTMKQTTGRVLDAFVDSLFHFVDQPWLPSQIFQSNFAPVEEIGEAVQITTIEGKIPADFPEGIYIRNGSNPLFGDLKSTISMFGRSSHIWVEGEGMLHALYFTKDTHGNWTVSYKNKYVESETFKLEKQRNRPSFLPTVEGDSPAILAAYILNVLRFGTVTKHISNTNIFEHSGKVYTIAENYLPQEIDIFTLETYNDWDINGSWDRPFSSHPKRAPGTGELVIMGVDAKKPFCVLGIISADGKKLSHKVDLKFNKSILCHEVGVTQKYNVIMDYPLTVDISRVAKGGQLIKYDKEGHARIGVMPRYGDADSIRWFEVEPHCTFHLFNCFEDGDEMEGISEELIKVENHNFKENHFCSGAVFVSKDGGYEEDDGYIVSFVHDEDTNVSQVHIIDTKKFGSEPVAKITLPQRVPYGFHGTYIAIPTKKINKV</sequence>
<comment type="similarity">
    <text evidence="1">Belongs to the carotenoid oxygenase family.</text>
</comment>
<dbReference type="GO" id="GO:0046872">
    <property type="term" value="F:metal ion binding"/>
    <property type="evidence" value="ECO:0007669"/>
    <property type="project" value="UniProtKB-KW"/>
</dbReference>
<comment type="cofactor">
    <cofactor evidence="5">
        <name>Fe(2+)</name>
        <dbReference type="ChEBI" id="CHEBI:29033"/>
    </cofactor>
    <text evidence="5">Binds 1 Fe(2+) ion per subunit.</text>
</comment>
<reference evidence="6 7" key="1">
    <citation type="submission" date="2020-04" db="EMBL/GenBank/DDBJ databases">
        <title>Plant Genome Project.</title>
        <authorList>
            <person name="Zhang R.-G."/>
        </authorList>
    </citation>
    <scope>NUCLEOTIDE SEQUENCE [LARGE SCALE GENOMIC DNA]</scope>
    <source>
        <strain evidence="6">YNK0</strain>
        <tissue evidence="6">Leaf</tissue>
    </source>
</reference>
<organism evidence="6 7">
    <name type="scientific">Tetracentron sinense</name>
    <name type="common">Spur-leaf</name>
    <dbReference type="NCBI Taxonomy" id="13715"/>
    <lineage>
        <taxon>Eukaryota</taxon>
        <taxon>Viridiplantae</taxon>
        <taxon>Streptophyta</taxon>
        <taxon>Embryophyta</taxon>
        <taxon>Tracheophyta</taxon>
        <taxon>Spermatophyta</taxon>
        <taxon>Magnoliopsida</taxon>
        <taxon>Trochodendrales</taxon>
        <taxon>Trochodendraceae</taxon>
        <taxon>Tetracentron</taxon>
    </lineage>
</organism>
<dbReference type="EMBL" id="JABCRI010000009">
    <property type="protein sequence ID" value="KAF8400856.1"/>
    <property type="molecule type" value="Genomic_DNA"/>
</dbReference>
<keyword evidence="2 5" id="KW-0479">Metal-binding</keyword>
<dbReference type="GO" id="GO:0010436">
    <property type="term" value="F:carotenoid dioxygenase activity"/>
    <property type="evidence" value="ECO:0007669"/>
    <property type="project" value="TreeGrafter"/>
</dbReference>
<gene>
    <name evidence="6" type="ORF">HHK36_014159</name>
</gene>
<evidence type="ECO:0000256" key="5">
    <source>
        <dbReference type="PIRSR" id="PIRSR604294-1"/>
    </source>
</evidence>
<proteinExistence type="inferred from homology"/>